<dbReference type="GeneID" id="14866308"/>
<keyword evidence="3" id="KW-1185">Reference proteome</keyword>
<protein>
    <submittedName>
        <fullName evidence="2">Uncharacterized protein</fullName>
    </submittedName>
</protein>
<accession>F4QCL9</accession>
<reference evidence="3" key="1">
    <citation type="journal article" date="2011" name="Genome Res.">
        <title>Phylogeny-wide analysis of social amoeba genomes highlights ancient origins for complex intercellular communication.</title>
        <authorList>
            <person name="Heidel A.J."/>
            <person name="Lawal H.M."/>
            <person name="Felder M."/>
            <person name="Schilde C."/>
            <person name="Helps N.R."/>
            <person name="Tunggal B."/>
            <person name="Rivero F."/>
            <person name="John U."/>
            <person name="Schleicher M."/>
            <person name="Eichinger L."/>
            <person name="Platzer M."/>
            <person name="Noegel A.A."/>
            <person name="Schaap P."/>
            <person name="Gloeckner G."/>
        </authorList>
    </citation>
    <scope>NUCLEOTIDE SEQUENCE [LARGE SCALE GENOMIC DNA]</scope>
    <source>
        <strain evidence="3">SH3</strain>
    </source>
</reference>
<evidence type="ECO:0000256" key="1">
    <source>
        <dbReference type="SAM" id="MobiDB-lite"/>
    </source>
</evidence>
<gene>
    <name evidence="2" type="ORF">DFA_12219</name>
</gene>
<evidence type="ECO:0000313" key="2">
    <source>
        <dbReference type="EMBL" id="EGG14447.1"/>
    </source>
</evidence>
<dbReference type="AlphaFoldDB" id="F4QCL9"/>
<evidence type="ECO:0000313" key="3">
    <source>
        <dbReference type="Proteomes" id="UP000007797"/>
    </source>
</evidence>
<proteinExistence type="predicted"/>
<dbReference type="EMBL" id="GL883029">
    <property type="protein sequence ID" value="EGG14447.1"/>
    <property type="molecule type" value="Genomic_DNA"/>
</dbReference>
<dbReference type="Proteomes" id="UP000007797">
    <property type="component" value="Unassembled WGS sequence"/>
</dbReference>
<organism evidence="2 3">
    <name type="scientific">Cavenderia fasciculata</name>
    <name type="common">Slime mold</name>
    <name type="synonym">Dictyostelium fasciculatum</name>
    <dbReference type="NCBI Taxonomy" id="261658"/>
    <lineage>
        <taxon>Eukaryota</taxon>
        <taxon>Amoebozoa</taxon>
        <taxon>Evosea</taxon>
        <taxon>Eumycetozoa</taxon>
        <taxon>Dictyostelia</taxon>
        <taxon>Acytosteliales</taxon>
        <taxon>Cavenderiaceae</taxon>
        <taxon>Cavenderia</taxon>
    </lineage>
</organism>
<sequence length="277" mass="32705">MIKPHLTSVESAVSIVSNNWNHRFVQPVIQLAQQLGFLGHETGINQLRPVTWSTDIEVIARCQSRLLYNLYIKEEKESQRIQKLVMTNGCTGLDYLKYVHSRHPKWIVYNLDSALKSGSIQIIKYMMTEYPKQYSLKQMLPEMIKSGQVDMLHYFLNQQGQLVSTTSLKKYYLAIDQKSFMERLINGFHMEMFLYLYHSGYQIDVKLVGTWKNIKSDSTYNRLFLFVKNQYKLKKEKELGLTENDNINIEQQQYQTRKNKKKQKQQIEGSNLKKSRK</sequence>
<dbReference type="KEGG" id="dfa:DFA_12219"/>
<name>F4QCL9_CACFS</name>
<feature type="region of interest" description="Disordered" evidence="1">
    <location>
        <begin position="253"/>
        <end position="277"/>
    </location>
</feature>
<dbReference type="RefSeq" id="XP_004353856.1">
    <property type="nucleotide sequence ID" value="XM_004353804.1"/>
</dbReference>